<dbReference type="EMBL" id="MK174290">
    <property type="protein sequence ID" value="QBZ81606.1"/>
    <property type="molecule type" value="Genomic_DNA"/>
</dbReference>
<evidence type="ECO:0000313" key="2">
    <source>
        <dbReference type="EMBL" id="QBZ81606.1"/>
    </source>
</evidence>
<sequence length="329" mass="35845">MEQQPIRDTATPDTRPTQDLPTTGQQETDKEALVDAALACVRWDESVDLDRLMVLEFKHNLGLLTSGISWLPSGARPGSCQLPCLVHEHQDATLGAYYSMLRNHGYTGPEGHGKPADLGRHDDGTWSINRGERINDAQLAGLLAVCARHATFLFIAGPSEKVGFAHTWLARAVEGLAQRAAPWTGIEIMRTRNLCIALAALLDAREKDGPLGRVDVPKCDILDQGAVPSACRDADDDNDNDGDLAVSMHEALTRARQLVQGGLVFSRHTMTHESDNNIGAADHTRRLLAAVQSGVDRLYATEPYFIKMIAPSEYGAMVNNAPLAATFYR</sequence>
<feature type="region of interest" description="Disordered" evidence="1">
    <location>
        <begin position="1"/>
        <end position="29"/>
    </location>
</feature>
<dbReference type="Proteomes" id="UP001237152">
    <property type="component" value="Segment"/>
</dbReference>
<proteinExistence type="predicted"/>
<feature type="compositionally biased region" description="Polar residues" evidence="1">
    <location>
        <begin position="11"/>
        <end position="26"/>
    </location>
</feature>
<protein>
    <submittedName>
        <fullName evidence="2">Uncharacterized protein</fullName>
    </submittedName>
</protein>
<accession>A0A4D6EID9</accession>
<evidence type="ECO:0000256" key="1">
    <source>
        <dbReference type="SAM" id="MobiDB-lite"/>
    </source>
</evidence>
<gene>
    <name evidence="2" type="ORF">pclt_cds_1020</name>
</gene>
<reference evidence="2" key="1">
    <citation type="journal article" date="2019" name="Front. Microbiol.">
        <title>Pandoravirus Celtis Illustrates the Microevolution Processes at Work in the Giant Pandoraviridae Genomes.</title>
        <authorList>
            <person name="Legendre M."/>
            <person name="Alempic J.M."/>
            <person name="Philippe N."/>
            <person name="Lartigue A."/>
            <person name="Jeudy S."/>
            <person name="Poirot O."/>
            <person name="Ta N.T."/>
            <person name="Nin S."/>
            <person name="Coute Y."/>
            <person name="Abergel C."/>
            <person name="Claverie J.M."/>
        </authorList>
    </citation>
    <scope>NUCLEOTIDE SEQUENCE</scope>
</reference>
<evidence type="ECO:0000313" key="3">
    <source>
        <dbReference type="Proteomes" id="UP001237152"/>
    </source>
</evidence>
<organism evidence="2 3">
    <name type="scientific">Pandoravirus celtis</name>
    <dbReference type="NCBI Taxonomy" id="2568002"/>
    <lineage>
        <taxon>Viruses</taxon>
        <taxon>Pandoravirus</taxon>
    </lineage>
</organism>
<name>A0A4D6EID9_9VIRU</name>